<dbReference type="eggNOG" id="KOG3585">
    <property type="taxonomic scope" value="Eukaryota"/>
</dbReference>
<dbReference type="PROSITE" id="PS01283">
    <property type="entry name" value="TBOX_1"/>
    <property type="match status" value="1"/>
</dbReference>
<feature type="compositionally biased region" description="Polar residues" evidence="7">
    <location>
        <begin position="21"/>
        <end position="33"/>
    </location>
</feature>
<feature type="region of interest" description="Disordered" evidence="7">
    <location>
        <begin position="348"/>
        <end position="414"/>
    </location>
</feature>
<dbReference type="GO" id="GO:0000978">
    <property type="term" value="F:RNA polymerase II cis-regulatory region sequence-specific DNA binding"/>
    <property type="evidence" value="ECO:0007669"/>
    <property type="project" value="InterPro"/>
</dbReference>
<keyword evidence="5 6" id="KW-0539">Nucleus</keyword>
<dbReference type="PROSITE" id="PS01264">
    <property type="entry name" value="TBOX_2"/>
    <property type="match status" value="1"/>
</dbReference>
<feature type="region of interest" description="Disordered" evidence="7">
    <location>
        <begin position="298"/>
        <end position="326"/>
    </location>
</feature>
<dbReference type="InterPro" id="IPR001699">
    <property type="entry name" value="TF_T-box"/>
</dbReference>
<dbReference type="GO" id="GO:0001708">
    <property type="term" value="P:cell fate specification"/>
    <property type="evidence" value="ECO:0007669"/>
    <property type="project" value="TreeGrafter"/>
</dbReference>
<evidence type="ECO:0000256" key="5">
    <source>
        <dbReference type="ARBA" id="ARBA00023242"/>
    </source>
</evidence>
<reference evidence="9" key="3">
    <citation type="submission" date="2012-09" db="EMBL/GenBank/DDBJ databases">
        <authorList>
            <consortium name="VectorBase"/>
        </authorList>
    </citation>
    <scope>NUCLEOTIDE SEQUENCE</scope>
    <source>
        <strain evidence="9">Liverpool</strain>
    </source>
</reference>
<evidence type="ECO:0000256" key="1">
    <source>
        <dbReference type="ARBA" id="ARBA00004123"/>
    </source>
</evidence>
<dbReference type="CTD" id="39349"/>
<dbReference type="PROSITE" id="PS50252">
    <property type="entry name" value="TBOX_3"/>
    <property type="match status" value="1"/>
</dbReference>
<dbReference type="OMA" id="AMYKPSD"/>
<dbReference type="Proteomes" id="UP000682892">
    <property type="component" value="Unassembled WGS sequence"/>
</dbReference>
<evidence type="ECO:0000256" key="3">
    <source>
        <dbReference type="ARBA" id="ARBA00023125"/>
    </source>
</evidence>
<gene>
    <name evidence="9" type="ORF">AaeL_AAEL011926</name>
</gene>
<dbReference type="GO" id="GO:0045893">
    <property type="term" value="P:positive regulation of DNA-templated transcription"/>
    <property type="evidence" value="ECO:0007669"/>
    <property type="project" value="InterPro"/>
</dbReference>
<dbReference type="PANTHER" id="PTHR11267">
    <property type="entry name" value="T-BOX PROTEIN-RELATED"/>
    <property type="match status" value="1"/>
</dbReference>
<reference evidence="9" key="1">
    <citation type="submission" date="2005-10" db="EMBL/GenBank/DDBJ databases">
        <authorList>
            <person name="Loftus B.J."/>
            <person name="Nene V.M."/>
            <person name="Hannick L.I."/>
            <person name="Bidwell S."/>
            <person name="Haas B."/>
            <person name="Amedeo P."/>
            <person name="Orvis J."/>
            <person name="Wortman J.R."/>
            <person name="White O.R."/>
            <person name="Salzberg S."/>
            <person name="Shumway M."/>
            <person name="Koo H."/>
            <person name="Zhao Y."/>
            <person name="Holmes M."/>
            <person name="Miller J."/>
            <person name="Schatz M."/>
            <person name="Pop M."/>
            <person name="Pai G."/>
            <person name="Utterback T."/>
            <person name="Rogers Y.-H."/>
            <person name="Kravitz S."/>
            <person name="Fraser C.M."/>
        </authorList>
    </citation>
    <scope>NUCLEOTIDE SEQUENCE</scope>
    <source>
        <strain evidence="9">Liverpool</strain>
    </source>
</reference>
<dbReference type="HOGENOM" id="CLU_397046_0_0_1"/>
<dbReference type="Pfam" id="PF00907">
    <property type="entry name" value="T-box"/>
    <property type="match status" value="1"/>
</dbReference>
<dbReference type="PaxDb" id="7159-AAEL011926-PA"/>
<proteinExistence type="predicted"/>
<comment type="subcellular location">
    <subcellularLocation>
        <location evidence="1 6">Nucleus</location>
    </subcellularLocation>
</comment>
<feature type="compositionally biased region" description="Low complexity" evidence="7">
    <location>
        <begin position="34"/>
        <end position="44"/>
    </location>
</feature>
<dbReference type="KEGG" id="aag:5580212"/>
<feature type="region of interest" description="Disordered" evidence="7">
    <location>
        <begin position="19"/>
        <end position="74"/>
    </location>
</feature>
<dbReference type="Gene3D" id="2.60.40.820">
    <property type="entry name" value="Transcription factor, T-box"/>
    <property type="match status" value="1"/>
</dbReference>
<dbReference type="GO" id="GO:0005634">
    <property type="term" value="C:nucleus"/>
    <property type="evidence" value="ECO:0007669"/>
    <property type="project" value="UniProtKB-SubCell"/>
</dbReference>
<sequence>MRSVDEMATSHILSAIDPLMTASSNGGSPVGATSNGNMSQSQVGSSGGGGGGSGGNSVHGGHGGRNGGAGSREQNLSVTLDDRDLWLRFQNLTNEMIVTKNGRRMFPVVKVTATGLDPTAMYTVLLEFSQVDSHRWKYVNGEWVAGGKAEAPPPNPVYVHPESPNFGQHWMKEPISFAKVKLTNKTNGNGQIMLNSLHKYEPRVHLVQVVSEQREQRNVHTYPFPETQFIAVTAYQNEEVTSLKIKYNPFAKAFLDAKERPDSVYSRENSTYGWLNFHPSYATAQSPLPTAERYQHTTIRTNRVAPYTTQRSRSTSGSASPQTTPYLQLESVPSPVFSSYPGAWQSQPTATGSYWTSQTTNPGSPNSIAPNISPTPSNGSPNYATPSPTYSSHHLSSHNSQYTPTSSSSTAASSAQIDVYQPNVSPQQIYAPAGHQIYHPTPTVSPNHQLYGNVLNAPAITNIGYSTTWHGASDYSVYQSSYHYPTAEYIPMIGDIGTYNHPTEITELTPVAASHHHRGHEPLAASSPVPIQYHHGHHPASGSSESAMMGSGSAVGHHHCSENRSPEPNNHASANHALPGSPAAAPVGIQQSPTRSGSTGAWTPLTPPQQSSHI</sequence>
<dbReference type="AlphaFoldDB" id="Q16NN2"/>
<dbReference type="PRINTS" id="PR00937">
    <property type="entry name" value="TBOX"/>
</dbReference>
<dbReference type="GO" id="GO:0003007">
    <property type="term" value="P:heart morphogenesis"/>
    <property type="evidence" value="ECO:0007669"/>
    <property type="project" value="TreeGrafter"/>
</dbReference>
<dbReference type="InterPro" id="IPR008967">
    <property type="entry name" value="p53-like_TF_DNA-bd_sf"/>
</dbReference>
<dbReference type="OrthoDB" id="7442607at2759"/>
<keyword evidence="3 6" id="KW-0238">DNA-binding</keyword>
<evidence type="ECO:0000256" key="2">
    <source>
        <dbReference type="ARBA" id="ARBA00023015"/>
    </source>
</evidence>
<feature type="compositionally biased region" description="Low complexity" evidence="7">
    <location>
        <begin position="540"/>
        <end position="554"/>
    </location>
</feature>
<dbReference type="PhylomeDB" id="Q16NN2"/>
<evidence type="ECO:0000256" key="7">
    <source>
        <dbReference type="SAM" id="MobiDB-lite"/>
    </source>
</evidence>
<dbReference type="GO" id="GO:0001707">
    <property type="term" value="P:mesoderm formation"/>
    <property type="evidence" value="ECO:0007669"/>
    <property type="project" value="TreeGrafter"/>
</dbReference>
<evidence type="ECO:0000313" key="10">
    <source>
        <dbReference type="Proteomes" id="UP000682892"/>
    </source>
</evidence>
<dbReference type="STRING" id="7159.Q16NN2"/>
<dbReference type="EMBL" id="CH477816">
    <property type="protein sequence ID" value="EAT35953.1"/>
    <property type="molecule type" value="Genomic_DNA"/>
</dbReference>
<feature type="compositionally biased region" description="Low complexity" evidence="7">
    <location>
        <begin position="397"/>
        <end position="414"/>
    </location>
</feature>
<dbReference type="FunFam" id="2.60.40.820:FF:000002">
    <property type="entry name" value="T-box transcription factor Brachyury"/>
    <property type="match status" value="1"/>
</dbReference>
<keyword evidence="4" id="KW-0804">Transcription</keyword>
<organism evidence="9 10">
    <name type="scientific">Aedes aegypti</name>
    <name type="common">Yellowfever mosquito</name>
    <name type="synonym">Culex aegypti</name>
    <dbReference type="NCBI Taxonomy" id="7159"/>
    <lineage>
        <taxon>Eukaryota</taxon>
        <taxon>Metazoa</taxon>
        <taxon>Ecdysozoa</taxon>
        <taxon>Arthropoda</taxon>
        <taxon>Hexapoda</taxon>
        <taxon>Insecta</taxon>
        <taxon>Pterygota</taxon>
        <taxon>Neoptera</taxon>
        <taxon>Endopterygota</taxon>
        <taxon>Diptera</taxon>
        <taxon>Nematocera</taxon>
        <taxon>Culicoidea</taxon>
        <taxon>Culicidae</taxon>
        <taxon>Culicinae</taxon>
        <taxon>Aedini</taxon>
        <taxon>Aedes</taxon>
        <taxon>Stegomyia</taxon>
    </lineage>
</organism>
<feature type="compositionally biased region" description="Polar residues" evidence="7">
    <location>
        <begin position="348"/>
        <end position="394"/>
    </location>
</feature>
<evidence type="ECO:0000256" key="6">
    <source>
        <dbReference type="PROSITE-ProRule" id="PRU00201"/>
    </source>
</evidence>
<feature type="domain" description="T-box" evidence="8">
    <location>
        <begin position="80"/>
        <end position="256"/>
    </location>
</feature>
<dbReference type="PANTHER" id="PTHR11267:SF106">
    <property type="entry name" value="T-RELATED PROTEIN"/>
    <property type="match status" value="1"/>
</dbReference>
<dbReference type="InterPro" id="IPR046360">
    <property type="entry name" value="T-box_DNA-bd"/>
</dbReference>
<reference evidence="9" key="2">
    <citation type="journal article" date="2007" name="Science">
        <title>Genome sequence of Aedes aegypti, a major arbovirus vector.</title>
        <authorList>
            <person name="Nene V."/>
            <person name="Wortman J.R."/>
            <person name="Lawson D."/>
            <person name="Haas B."/>
            <person name="Kodira C."/>
            <person name="Tu Z.J."/>
            <person name="Loftus B."/>
            <person name="Xi Z."/>
            <person name="Megy K."/>
            <person name="Grabherr M."/>
            <person name="Ren Q."/>
            <person name="Zdobnov E.M."/>
            <person name="Lobo N.F."/>
            <person name="Campbell K.S."/>
            <person name="Brown S.E."/>
            <person name="Bonaldo M.F."/>
            <person name="Zhu J."/>
            <person name="Sinkins S.P."/>
            <person name="Hogenkamp D.G."/>
            <person name="Amedeo P."/>
            <person name="Arensburger P."/>
            <person name="Atkinson P.W."/>
            <person name="Bidwell S."/>
            <person name="Biedler J."/>
            <person name="Birney E."/>
            <person name="Bruggner R.V."/>
            <person name="Costas J."/>
            <person name="Coy M.R."/>
            <person name="Crabtree J."/>
            <person name="Crawford M."/>
            <person name="Debruyn B."/>
            <person name="Decaprio D."/>
            <person name="Eiglmeier K."/>
            <person name="Eisenstadt E."/>
            <person name="El-Dorry H."/>
            <person name="Gelbart W.M."/>
            <person name="Gomes S.L."/>
            <person name="Hammond M."/>
            <person name="Hannick L.I."/>
            <person name="Hogan J.R."/>
            <person name="Holmes M.H."/>
            <person name="Jaffe D."/>
            <person name="Johnston J.S."/>
            <person name="Kennedy R.C."/>
            <person name="Koo H."/>
            <person name="Kravitz S."/>
            <person name="Kriventseva E.V."/>
            <person name="Kulp D."/>
            <person name="Labutti K."/>
            <person name="Lee E."/>
            <person name="Li S."/>
            <person name="Lovin D.D."/>
            <person name="Mao C."/>
            <person name="Mauceli E."/>
            <person name="Menck C.F."/>
            <person name="Miller J.R."/>
            <person name="Montgomery P."/>
            <person name="Mori A."/>
            <person name="Nascimento A.L."/>
            <person name="Naveira H.F."/>
            <person name="Nusbaum C."/>
            <person name="O'leary S."/>
            <person name="Orvis J."/>
            <person name="Pertea M."/>
            <person name="Quesneville H."/>
            <person name="Reidenbach K.R."/>
            <person name="Rogers Y.H."/>
            <person name="Roth C.W."/>
            <person name="Schneider J.R."/>
            <person name="Schatz M."/>
            <person name="Shumway M."/>
            <person name="Stanke M."/>
            <person name="Stinson E.O."/>
            <person name="Tubio J.M."/>
            <person name="Vanzee J.P."/>
            <person name="Verjovski-Almeida S."/>
            <person name="Werner D."/>
            <person name="White O."/>
            <person name="Wyder S."/>
            <person name="Zeng Q."/>
            <person name="Zhao Q."/>
            <person name="Zhao Y."/>
            <person name="Hill C.A."/>
            <person name="Raikhel A.S."/>
            <person name="Soares M.B."/>
            <person name="Knudson D.L."/>
            <person name="Lee N.H."/>
            <person name="Galagan J."/>
            <person name="Salzberg S.L."/>
            <person name="Paulsen I.T."/>
            <person name="Dimopoulos G."/>
            <person name="Collins F.H."/>
            <person name="Birren B."/>
            <person name="Fraser-Liggett C.M."/>
            <person name="Severson D.W."/>
        </authorList>
    </citation>
    <scope>NUCLEOTIDE SEQUENCE [LARGE SCALE GENOMIC DNA]</scope>
    <source>
        <strain evidence="9">Liverpool</strain>
    </source>
</reference>
<feature type="compositionally biased region" description="Gly residues" evidence="7">
    <location>
        <begin position="45"/>
        <end position="70"/>
    </location>
</feature>
<feature type="region of interest" description="Disordered" evidence="7">
    <location>
        <begin position="513"/>
        <end position="614"/>
    </location>
</feature>
<dbReference type="VEuPathDB" id="VectorBase:AAEL011926"/>
<keyword evidence="2" id="KW-0805">Transcription regulation</keyword>
<accession>Q16NN2</accession>
<protein>
    <submittedName>
        <fullName evidence="9">AAEL011926-PA</fullName>
    </submittedName>
</protein>
<dbReference type="GO" id="GO:0000981">
    <property type="term" value="F:DNA-binding transcription factor activity, RNA polymerase II-specific"/>
    <property type="evidence" value="ECO:0007669"/>
    <property type="project" value="TreeGrafter"/>
</dbReference>
<dbReference type="SMART" id="SM00425">
    <property type="entry name" value="TBOX"/>
    <property type="match status" value="1"/>
</dbReference>
<feature type="compositionally biased region" description="Polar residues" evidence="7">
    <location>
        <begin position="589"/>
        <end position="601"/>
    </location>
</feature>
<dbReference type="SUPFAM" id="SSF49417">
    <property type="entry name" value="p53-like transcription factors"/>
    <property type="match status" value="1"/>
</dbReference>
<dbReference type="GO" id="GO:0000785">
    <property type="term" value="C:chromatin"/>
    <property type="evidence" value="ECO:0007669"/>
    <property type="project" value="TreeGrafter"/>
</dbReference>
<name>Q16NN2_AEDAE</name>
<dbReference type="InterPro" id="IPR036960">
    <property type="entry name" value="T-box_sf"/>
</dbReference>
<evidence type="ECO:0000313" key="9">
    <source>
        <dbReference type="EMBL" id="EAT35953.1"/>
    </source>
</evidence>
<evidence type="ECO:0000259" key="8">
    <source>
        <dbReference type="PROSITE" id="PS50252"/>
    </source>
</evidence>
<dbReference type="CDD" id="cd20192">
    <property type="entry name" value="T-box_TBXT_TBX19-like"/>
    <property type="match status" value="1"/>
</dbReference>
<dbReference type="InterPro" id="IPR018186">
    <property type="entry name" value="TF_T-box_CS"/>
</dbReference>
<evidence type="ECO:0000256" key="4">
    <source>
        <dbReference type="ARBA" id="ARBA00023163"/>
    </source>
</evidence>
<comment type="caution">
    <text evidence="6">Lacks conserved residue(s) required for the propagation of feature annotation.</text>
</comment>